<reference evidence="2" key="1">
    <citation type="journal article" date="2022" name="Mol. Ecol. Resour.">
        <title>The genomes of chicory, endive, great burdock and yacon provide insights into Asteraceae palaeo-polyploidization history and plant inulin production.</title>
        <authorList>
            <person name="Fan W."/>
            <person name="Wang S."/>
            <person name="Wang H."/>
            <person name="Wang A."/>
            <person name="Jiang F."/>
            <person name="Liu H."/>
            <person name="Zhao H."/>
            <person name="Xu D."/>
            <person name="Zhang Y."/>
        </authorList>
    </citation>
    <scope>NUCLEOTIDE SEQUENCE [LARGE SCALE GENOMIC DNA]</scope>
    <source>
        <strain evidence="2">cv. Yunnan</strain>
    </source>
</reference>
<reference evidence="1 2" key="2">
    <citation type="journal article" date="2022" name="Mol. Ecol. Resour.">
        <title>The genomes of chicory, endive, great burdock and yacon provide insights into Asteraceae paleo-polyploidization history and plant inulin production.</title>
        <authorList>
            <person name="Fan W."/>
            <person name="Wang S."/>
            <person name="Wang H."/>
            <person name="Wang A."/>
            <person name="Jiang F."/>
            <person name="Liu H."/>
            <person name="Zhao H."/>
            <person name="Xu D."/>
            <person name="Zhang Y."/>
        </authorList>
    </citation>
    <scope>NUCLEOTIDE SEQUENCE [LARGE SCALE GENOMIC DNA]</scope>
    <source>
        <strain evidence="2">cv. Yunnan</strain>
        <tissue evidence="1">Leaves</tissue>
    </source>
</reference>
<evidence type="ECO:0000313" key="2">
    <source>
        <dbReference type="Proteomes" id="UP001056120"/>
    </source>
</evidence>
<comment type="caution">
    <text evidence="1">The sequence shown here is derived from an EMBL/GenBank/DDBJ whole genome shotgun (WGS) entry which is preliminary data.</text>
</comment>
<organism evidence="1 2">
    <name type="scientific">Smallanthus sonchifolius</name>
    <dbReference type="NCBI Taxonomy" id="185202"/>
    <lineage>
        <taxon>Eukaryota</taxon>
        <taxon>Viridiplantae</taxon>
        <taxon>Streptophyta</taxon>
        <taxon>Embryophyta</taxon>
        <taxon>Tracheophyta</taxon>
        <taxon>Spermatophyta</taxon>
        <taxon>Magnoliopsida</taxon>
        <taxon>eudicotyledons</taxon>
        <taxon>Gunneridae</taxon>
        <taxon>Pentapetalae</taxon>
        <taxon>asterids</taxon>
        <taxon>campanulids</taxon>
        <taxon>Asterales</taxon>
        <taxon>Asteraceae</taxon>
        <taxon>Asteroideae</taxon>
        <taxon>Heliantheae alliance</taxon>
        <taxon>Millerieae</taxon>
        <taxon>Smallanthus</taxon>
    </lineage>
</organism>
<dbReference type="EMBL" id="CM042025">
    <property type="protein sequence ID" value="KAI3809289.1"/>
    <property type="molecule type" value="Genomic_DNA"/>
</dbReference>
<keyword evidence="2" id="KW-1185">Reference proteome</keyword>
<dbReference type="Proteomes" id="UP001056120">
    <property type="component" value="Linkage Group LG08"/>
</dbReference>
<gene>
    <name evidence="1" type="ORF">L1987_25260</name>
</gene>
<sequence>MSNWKRQNQNNPLLLTRVEPRARLILSKQSGPSISTPSNYTTPSAPNSKPSLFRRKYTSQSSFSDLLLRRFVSEY</sequence>
<protein>
    <submittedName>
        <fullName evidence="1">Uncharacterized protein</fullName>
    </submittedName>
</protein>
<evidence type="ECO:0000313" key="1">
    <source>
        <dbReference type="EMBL" id="KAI3809289.1"/>
    </source>
</evidence>
<name>A0ACB9ILZ9_9ASTR</name>
<accession>A0ACB9ILZ9</accession>
<proteinExistence type="predicted"/>